<evidence type="ECO:0000313" key="1">
    <source>
        <dbReference type="EMBL" id="CAB4550259.1"/>
    </source>
</evidence>
<name>A0A6J6CJ05_9ZZZZ</name>
<sequence>MSGSLARLQEAGLVPAEVDEAYAEVLDGLSDAEVDVLVSVGARLVAVTDDVGGFGLNALPRPGALDVPRLNTQFGGALRPRLNAPLSPIANNDGLIFH</sequence>
<dbReference type="InterPro" id="IPR054632">
    <property type="entry name" value="Aroma_sacti_dom"/>
</dbReference>
<dbReference type="EMBL" id="CAEZSR010000026">
    <property type="protein sequence ID" value="CAB4550259.1"/>
    <property type="molecule type" value="Genomic_DNA"/>
</dbReference>
<reference evidence="1" key="1">
    <citation type="submission" date="2020-05" db="EMBL/GenBank/DDBJ databases">
        <authorList>
            <person name="Chiriac C."/>
            <person name="Salcher M."/>
            <person name="Ghai R."/>
            <person name="Kavagutti S V."/>
        </authorList>
    </citation>
    <scope>NUCLEOTIDE SEQUENCE</scope>
</reference>
<accession>A0A6J6CJ05</accession>
<organism evidence="1">
    <name type="scientific">freshwater metagenome</name>
    <dbReference type="NCBI Taxonomy" id="449393"/>
    <lineage>
        <taxon>unclassified sequences</taxon>
        <taxon>metagenomes</taxon>
        <taxon>ecological metagenomes</taxon>
    </lineage>
</organism>
<dbReference type="NCBIfam" id="NF045560">
    <property type="entry name" value="aroma_sacti_dom"/>
    <property type="match status" value="1"/>
</dbReference>
<proteinExistence type="predicted"/>
<gene>
    <name evidence="1" type="ORF">UFOPK1493_01001</name>
</gene>
<protein>
    <submittedName>
        <fullName evidence="1">Unannotated protein</fullName>
    </submittedName>
</protein>
<dbReference type="AlphaFoldDB" id="A0A6J6CJ05"/>